<dbReference type="PROSITE" id="PS51194">
    <property type="entry name" value="HELICASE_CTER"/>
    <property type="match status" value="1"/>
</dbReference>
<evidence type="ECO:0000259" key="1">
    <source>
        <dbReference type="PROSITE" id="PS51084"/>
    </source>
</evidence>
<dbReference type="InterPro" id="IPR006935">
    <property type="entry name" value="Helicase/UvrB_N"/>
</dbReference>
<dbReference type="PROSITE" id="PS51192">
    <property type="entry name" value="HELICASE_ATP_BIND_1"/>
    <property type="match status" value="1"/>
</dbReference>
<dbReference type="PANTHER" id="PTHR47962">
    <property type="entry name" value="ATP-DEPENDENT HELICASE LHR-RELATED-RELATED"/>
    <property type="match status" value="1"/>
</dbReference>
<dbReference type="EMBL" id="CAEZXM010000001">
    <property type="protein sequence ID" value="CAB4678096.1"/>
    <property type="molecule type" value="Genomic_DNA"/>
</dbReference>
<dbReference type="GO" id="GO:0005524">
    <property type="term" value="F:ATP binding"/>
    <property type="evidence" value="ECO:0007669"/>
    <property type="project" value="InterPro"/>
</dbReference>
<dbReference type="SMART" id="SM00490">
    <property type="entry name" value="HELICc"/>
    <property type="match status" value="1"/>
</dbReference>
<dbReference type="GO" id="GO:0016887">
    <property type="term" value="F:ATP hydrolysis activity"/>
    <property type="evidence" value="ECO:0007669"/>
    <property type="project" value="TreeGrafter"/>
</dbReference>
<dbReference type="Pfam" id="PF00271">
    <property type="entry name" value="Helicase_C"/>
    <property type="match status" value="1"/>
</dbReference>
<dbReference type="InterPro" id="IPR014001">
    <property type="entry name" value="Helicase_ATP-bd"/>
</dbReference>
<dbReference type="Pfam" id="PF01230">
    <property type="entry name" value="HIT"/>
    <property type="match status" value="1"/>
</dbReference>
<feature type="domain" description="HIT" evidence="1">
    <location>
        <begin position="1"/>
        <end position="106"/>
    </location>
</feature>
<evidence type="ECO:0000259" key="3">
    <source>
        <dbReference type="PROSITE" id="PS51194"/>
    </source>
</evidence>
<reference evidence="4" key="1">
    <citation type="submission" date="2020-05" db="EMBL/GenBank/DDBJ databases">
        <authorList>
            <person name="Chiriac C."/>
            <person name="Salcher M."/>
            <person name="Ghai R."/>
            <person name="Kavagutti S V."/>
        </authorList>
    </citation>
    <scope>NUCLEOTIDE SEQUENCE</scope>
</reference>
<name>A0A6J6MW22_9ZZZZ</name>
<dbReference type="CDD" id="cd18032">
    <property type="entry name" value="DEXHc_RE_I_III_res"/>
    <property type="match status" value="1"/>
</dbReference>
<dbReference type="InterPro" id="IPR036265">
    <property type="entry name" value="HIT-like_sf"/>
</dbReference>
<dbReference type="SUPFAM" id="SSF54197">
    <property type="entry name" value="HIT-like"/>
    <property type="match status" value="1"/>
</dbReference>
<proteinExistence type="predicted"/>
<dbReference type="SMART" id="SM00487">
    <property type="entry name" value="DEXDc"/>
    <property type="match status" value="1"/>
</dbReference>
<dbReference type="CDD" id="cd18799">
    <property type="entry name" value="SF2_C_EcoAI-like"/>
    <property type="match status" value="1"/>
</dbReference>
<sequence length="1117" mass="123308">MSIFSIVPQADWLVWNELAFALSDQFPVSKGHTLVVVRREIATWWETTPEEQVAILELVAVVKQRLDIEHAPDGYNVGFNSGDAAGQTIPHLHLHVIPRYVGDSPDPRGGIRHVIPHLANYLMPPSLDTTVDAALVTPSGGRLYLELTRCLLNDTLDRIDLLVSFVMRSGIELIAGRLDDALARGAHIRLLTTDYLEVTDIGALGFFLDRLGAHSSGGRLDARVFCDPATSFHPKAYIFSSRESRSGVAFVGSSNLSHSGLKRGVEWNIETRAVAPLLDEFDRLWADKRSVTLTAEWLHDYQLRKQTLVDQNQHPQQPEGDEQREPPIVPWSVQAEALAALTATRIEGNQAGLVVMATGLGKTWLAAFDSTRPEFRRVLFVAHREEILAQARDVYRRIRPDGSFTFFTGNERDPSGDVVFASIQSLQRNLASFKKNSFDYIVVDEFHHASAPTYRKMIGHFEPRFLLGLTATPDRVDAADLLALCGDNLVYDCGLIQGIERGLLSQFRYRAIRDVADYADIPWRSGRFDVEALTRQLETQQRSAQIFKEWAALDGPARRSLGFCCSIAHAEYMATYFQDHGVSAIAVHSGSSSASRAEALTQLETGAIHIVFSVDLFNEGVDIPTADIVLMLRPTESPIVFFQQLGRGLRRADGKSHLDVLDLVGNHRSFLLKARLLAGLAGHMHLTDYEAVEFLRKQLTELPDGCSILVDLEAVDLLAELAGAAKPEDRLAELVRVWTDEHDGKRPRALELALITKRSYDMKKGGGWFGILNRLGALSPEEKAAYEIASPFLIDIEHGSYTKSYKLVTLRALVDMDALRGVPTIRDVALASRWQMFRDPRLLADLEDAASAFLDLSRPTEAEWSQYWRRNPIKALTGGNKGANEPWFKIEGESLILQIELLDNLGSTFDEMVDEIVEYRIHRYLTGREATRVGERRKPLAIDGRQLDATFIVESRLGEPVSILIESAGGAGPNGKKRNSEYVGGIDVVLSRLEGIGGVVVDAYVDSTVARSLPISDRRLDPGAAAEYPIDLKQVGVLEDLRKALLASMSKVARRPTAVKGGGNSRKAMRLVLGPLTNVTSAALADHLAGISQMQSSIGQSVEVAEALELPAGLELA</sequence>
<gene>
    <name evidence="4" type="ORF">UFOPK2366_00015</name>
</gene>
<dbReference type="SUPFAM" id="SSF52540">
    <property type="entry name" value="P-loop containing nucleoside triphosphate hydrolases"/>
    <property type="match status" value="1"/>
</dbReference>
<dbReference type="AlphaFoldDB" id="A0A6J6MW22"/>
<dbReference type="InterPro" id="IPR019808">
    <property type="entry name" value="Histidine_triad_CS"/>
</dbReference>
<dbReference type="InterPro" id="IPR011146">
    <property type="entry name" value="HIT-like"/>
</dbReference>
<dbReference type="InterPro" id="IPR027417">
    <property type="entry name" value="P-loop_NTPase"/>
</dbReference>
<dbReference type="PROSITE" id="PS51084">
    <property type="entry name" value="HIT_2"/>
    <property type="match status" value="1"/>
</dbReference>
<dbReference type="InterPro" id="IPR052511">
    <property type="entry name" value="ATP-dep_Helicase"/>
</dbReference>
<feature type="domain" description="Helicase C-terminal" evidence="3">
    <location>
        <begin position="529"/>
        <end position="690"/>
    </location>
</feature>
<dbReference type="Gene3D" id="3.30.428.10">
    <property type="entry name" value="HIT-like"/>
    <property type="match status" value="1"/>
</dbReference>
<organism evidence="4">
    <name type="scientific">freshwater metagenome</name>
    <dbReference type="NCBI Taxonomy" id="449393"/>
    <lineage>
        <taxon>unclassified sequences</taxon>
        <taxon>metagenomes</taxon>
        <taxon>ecological metagenomes</taxon>
    </lineage>
</organism>
<dbReference type="InterPro" id="IPR001650">
    <property type="entry name" value="Helicase_C-like"/>
</dbReference>
<accession>A0A6J6MW22</accession>
<dbReference type="PROSITE" id="PS00892">
    <property type="entry name" value="HIT_1"/>
    <property type="match status" value="1"/>
</dbReference>
<dbReference type="PANTHER" id="PTHR47962:SF4">
    <property type="entry name" value="HELICASE"/>
    <property type="match status" value="1"/>
</dbReference>
<protein>
    <submittedName>
        <fullName evidence="4">Unannotated protein</fullName>
    </submittedName>
</protein>
<evidence type="ECO:0000259" key="2">
    <source>
        <dbReference type="PROSITE" id="PS51192"/>
    </source>
</evidence>
<feature type="domain" description="Helicase ATP-binding" evidence="2">
    <location>
        <begin position="343"/>
        <end position="491"/>
    </location>
</feature>
<dbReference type="Gene3D" id="3.30.870.10">
    <property type="entry name" value="Endonuclease Chain A"/>
    <property type="match status" value="1"/>
</dbReference>
<dbReference type="SUPFAM" id="SSF56024">
    <property type="entry name" value="Phospholipase D/nuclease"/>
    <property type="match status" value="1"/>
</dbReference>
<dbReference type="Pfam" id="PF04851">
    <property type="entry name" value="ResIII"/>
    <property type="match status" value="1"/>
</dbReference>
<dbReference type="GO" id="GO:0003677">
    <property type="term" value="F:DNA binding"/>
    <property type="evidence" value="ECO:0007669"/>
    <property type="project" value="InterPro"/>
</dbReference>
<evidence type="ECO:0000313" key="4">
    <source>
        <dbReference type="EMBL" id="CAB4678096.1"/>
    </source>
</evidence>
<dbReference type="Gene3D" id="3.40.50.300">
    <property type="entry name" value="P-loop containing nucleotide triphosphate hydrolases"/>
    <property type="match status" value="2"/>
</dbReference>